<dbReference type="InterPro" id="IPR002678">
    <property type="entry name" value="DUF34/NIF3"/>
</dbReference>
<evidence type="ECO:0000313" key="5">
    <source>
        <dbReference type="EMBL" id="UQS84385.1"/>
    </source>
</evidence>
<dbReference type="SUPFAM" id="SSF102705">
    <property type="entry name" value="NIF3 (NGG1p interacting factor 3)-like"/>
    <property type="match status" value="1"/>
</dbReference>
<accession>A0ABY4PFF9</accession>
<dbReference type="Proteomes" id="UP000831947">
    <property type="component" value="Chromosome"/>
</dbReference>
<gene>
    <name evidence="5" type="ORF">MOO47_07215</name>
</gene>
<sequence length="263" mass="29287">MIGQQLVDKIEHWAPLAHKMPHDPTGMQLGDLRRPVKHVLTTLDVRPEVVQEAINQQVDFIFAHHPLVFRPARNLDLANPQNKMYADLLKHNITVYAAHTNIDKANPGMNDWLAQALNLRDIKSFAYDQNGVALGRLGTLTKPISVLKLAQSIKRQFALTGLRLISNQQQAIVEKIGIIGGDAGKFYPAALKAQVDVFITGDVYYHTAHDMLAAGLSVIDPGHHIEAIFKQQAQAIIEHWAKANGWELTVISSQCNTDPFTYI</sequence>
<dbReference type="Pfam" id="PF01784">
    <property type="entry name" value="DUF34_NIF3"/>
    <property type="match status" value="1"/>
</dbReference>
<protein>
    <recommendedName>
        <fullName evidence="3">GTP cyclohydrolase 1 type 2 homolog</fullName>
    </recommendedName>
</protein>
<dbReference type="PANTHER" id="PTHR13799:SF14">
    <property type="entry name" value="GTP CYCLOHYDROLASE 1 TYPE 2 HOMOLOG"/>
    <property type="match status" value="1"/>
</dbReference>
<evidence type="ECO:0000256" key="2">
    <source>
        <dbReference type="ARBA" id="ARBA00011643"/>
    </source>
</evidence>
<reference evidence="5 6" key="1">
    <citation type="journal article" date="2022" name="Int. J. Syst. Evol. Microbiol.">
        <title>Apilactobacillus apisilvae sp. nov., Nicolia spurrieriana gen. nov. sp. nov., Bombilactobacillus folatiphilus sp. nov. and Bombilactobacillus thymidiniphilus sp. nov., four new lactic acid bacterial isolates from stingless bees Tetragonula carbonaria and Austroplebeia australis.</title>
        <authorList>
            <person name="Oliphant S.A."/>
            <person name="Watson-Haigh N.S."/>
            <person name="Sumby K.M."/>
            <person name="Gardner J."/>
            <person name="Groom S."/>
            <person name="Jiranek V."/>
        </authorList>
    </citation>
    <scope>NUCLEOTIDE SEQUENCE [LARGE SCALE GENOMIC DNA]</scope>
    <source>
        <strain evidence="5 6">SG4_A1</strain>
    </source>
</reference>
<dbReference type="Gene3D" id="3.40.1390.30">
    <property type="entry name" value="NIF3 (NGG1p interacting factor 3)-like"/>
    <property type="match status" value="2"/>
</dbReference>
<dbReference type="EMBL" id="CP093365">
    <property type="protein sequence ID" value="UQS84385.1"/>
    <property type="molecule type" value="Genomic_DNA"/>
</dbReference>
<comment type="subunit">
    <text evidence="2">Homohexamer.</text>
</comment>
<evidence type="ECO:0000256" key="4">
    <source>
        <dbReference type="ARBA" id="ARBA00022723"/>
    </source>
</evidence>
<dbReference type="PANTHER" id="PTHR13799">
    <property type="entry name" value="NGG1 INTERACTING FACTOR 3"/>
    <property type="match status" value="1"/>
</dbReference>
<evidence type="ECO:0000256" key="3">
    <source>
        <dbReference type="ARBA" id="ARBA00022112"/>
    </source>
</evidence>
<evidence type="ECO:0000256" key="1">
    <source>
        <dbReference type="ARBA" id="ARBA00006964"/>
    </source>
</evidence>
<comment type="similarity">
    <text evidence="1">Belongs to the GTP cyclohydrolase I type 2/NIF3 family.</text>
</comment>
<dbReference type="InterPro" id="IPR036069">
    <property type="entry name" value="DUF34/NIF3_sf"/>
</dbReference>
<keyword evidence="4" id="KW-0479">Metal-binding</keyword>
<dbReference type="NCBIfam" id="TIGR00486">
    <property type="entry name" value="YbgI_SA1388"/>
    <property type="match status" value="1"/>
</dbReference>
<name>A0ABY4PFF9_9LACO</name>
<organism evidence="5 6">
    <name type="scientific">Bombilactobacillus thymidiniphilus</name>
    <dbReference type="NCBI Taxonomy" id="2923363"/>
    <lineage>
        <taxon>Bacteria</taxon>
        <taxon>Bacillati</taxon>
        <taxon>Bacillota</taxon>
        <taxon>Bacilli</taxon>
        <taxon>Lactobacillales</taxon>
        <taxon>Lactobacillaceae</taxon>
        <taxon>Bombilactobacillus</taxon>
    </lineage>
</organism>
<keyword evidence="6" id="KW-1185">Reference proteome</keyword>
<evidence type="ECO:0000313" key="6">
    <source>
        <dbReference type="Proteomes" id="UP000831947"/>
    </source>
</evidence>
<proteinExistence type="inferred from homology"/>